<feature type="non-terminal residue" evidence="1">
    <location>
        <position position="1"/>
    </location>
</feature>
<geneLocation type="mitochondrion" evidence="1"/>
<dbReference type="AlphaFoldDB" id="Q9ZZU9"/>
<reference evidence="1" key="1">
    <citation type="thesis" date="1999" institute="Universitaet Ulm">
        <authorList>
            <person name="Steinhauser S."/>
        </authorList>
    </citation>
    <scope>NUCLEOTIDE SEQUENCE</scope>
</reference>
<organism evidence="1">
    <name type="scientific">Pisum sativum</name>
    <name type="common">Garden pea</name>
    <name type="synonym">Lathyrus oleraceus</name>
    <dbReference type="NCBI Taxonomy" id="3888"/>
    <lineage>
        <taxon>Eukaryota</taxon>
        <taxon>Viridiplantae</taxon>
        <taxon>Streptophyta</taxon>
        <taxon>Embryophyta</taxon>
        <taxon>Tracheophyta</taxon>
        <taxon>Spermatophyta</taxon>
        <taxon>Magnoliopsida</taxon>
        <taxon>eudicotyledons</taxon>
        <taxon>Gunneridae</taxon>
        <taxon>Pentapetalae</taxon>
        <taxon>rosids</taxon>
        <taxon>fabids</taxon>
        <taxon>Fabales</taxon>
        <taxon>Fabaceae</taxon>
        <taxon>Papilionoideae</taxon>
        <taxon>50 kb inversion clade</taxon>
        <taxon>NPAAA clade</taxon>
        <taxon>Hologalegina</taxon>
        <taxon>IRL clade</taxon>
        <taxon>Fabeae</taxon>
        <taxon>Lathyrus</taxon>
    </lineage>
</organism>
<sequence>EPHIGLLHEKLIEYKTYLQALPYIFSEVKSLVRVNCA</sequence>
<proteinExistence type="predicted"/>
<protein>
    <submittedName>
        <fullName evidence="1">NADH Dehydrogenase subunit 7</fullName>
    </submittedName>
</protein>
<feature type="non-terminal residue" evidence="1">
    <location>
        <position position="37"/>
    </location>
</feature>
<keyword evidence="1" id="KW-0496">Mitochondrion</keyword>
<name>Q9ZZU9_PEA</name>
<accession>Q9ZZU9</accession>
<evidence type="ECO:0000313" key="1">
    <source>
        <dbReference type="EMBL" id="CAA10367.1"/>
    </source>
</evidence>
<dbReference type="EMBL" id="AJ131406">
    <property type="protein sequence ID" value="CAA10367.1"/>
    <property type="molecule type" value="Genomic_DNA"/>
</dbReference>
<gene>
    <name evidence="1" type="primary">nad7</name>
</gene>